<evidence type="ECO:0000313" key="8">
    <source>
        <dbReference type="EMBL" id="MBB5433362.1"/>
    </source>
</evidence>
<keyword evidence="4 6" id="KW-1133">Transmembrane helix</keyword>
<feature type="compositionally biased region" description="Basic and acidic residues" evidence="7">
    <location>
        <begin position="304"/>
        <end position="314"/>
    </location>
</feature>
<dbReference type="Pfam" id="PF02104">
    <property type="entry name" value="SURF1"/>
    <property type="match status" value="1"/>
</dbReference>
<protein>
    <recommendedName>
        <fullName evidence="6">SURF1-like protein</fullName>
    </recommendedName>
</protein>
<evidence type="ECO:0000256" key="3">
    <source>
        <dbReference type="ARBA" id="ARBA00022692"/>
    </source>
</evidence>
<dbReference type="EMBL" id="JACHDB010000001">
    <property type="protein sequence ID" value="MBB5433362.1"/>
    <property type="molecule type" value="Genomic_DNA"/>
</dbReference>
<keyword evidence="3 6" id="KW-0812">Transmembrane</keyword>
<dbReference type="CDD" id="cd06662">
    <property type="entry name" value="SURF1"/>
    <property type="match status" value="1"/>
</dbReference>
<gene>
    <name evidence="8" type="ORF">HDA36_003446</name>
</gene>
<comment type="subcellular location">
    <subcellularLocation>
        <location evidence="6">Cell membrane</location>
        <topology evidence="6">Multi-pass membrane protein</topology>
    </subcellularLocation>
    <subcellularLocation>
        <location evidence="1">Membrane</location>
    </subcellularLocation>
</comment>
<dbReference type="PANTHER" id="PTHR23427">
    <property type="entry name" value="SURFEIT LOCUS PROTEIN"/>
    <property type="match status" value="1"/>
</dbReference>
<dbReference type="RefSeq" id="WP_312893675.1">
    <property type="nucleotide sequence ID" value="NZ_BAAAJD010000044.1"/>
</dbReference>
<evidence type="ECO:0000256" key="5">
    <source>
        <dbReference type="ARBA" id="ARBA00023136"/>
    </source>
</evidence>
<evidence type="ECO:0000313" key="9">
    <source>
        <dbReference type="Proteomes" id="UP000572635"/>
    </source>
</evidence>
<evidence type="ECO:0000256" key="7">
    <source>
        <dbReference type="SAM" id="MobiDB-lite"/>
    </source>
</evidence>
<name>A0A7W8VEJ1_9ACTN</name>
<proteinExistence type="inferred from homology"/>
<comment type="caution">
    <text evidence="8">The sequence shown here is derived from an EMBL/GenBank/DDBJ whole genome shotgun (WGS) entry which is preliminary data.</text>
</comment>
<comment type="caution">
    <text evidence="6">Lacks conserved residue(s) required for the propagation of feature annotation.</text>
</comment>
<feature type="compositionally biased region" description="Low complexity" evidence="7">
    <location>
        <begin position="285"/>
        <end position="300"/>
    </location>
</feature>
<dbReference type="InterPro" id="IPR045214">
    <property type="entry name" value="Surf1/Surf4"/>
</dbReference>
<evidence type="ECO:0000256" key="6">
    <source>
        <dbReference type="RuleBase" id="RU363076"/>
    </source>
</evidence>
<organism evidence="8 9">
    <name type="scientific">Nocardiopsis composta</name>
    <dbReference type="NCBI Taxonomy" id="157465"/>
    <lineage>
        <taxon>Bacteria</taxon>
        <taxon>Bacillati</taxon>
        <taxon>Actinomycetota</taxon>
        <taxon>Actinomycetes</taxon>
        <taxon>Streptosporangiales</taxon>
        <taxon>Nocardiopsidaceae</taxon>
        <taxon>Nocardiopsis</taxon>
    </lineage>
</organism>
<dbReference type="PROSITE" id="PS50895">
    <property type="entry name" value="SURF1"/>
    <property type="match status" value="1"/>
</dbReference>
<dbReference type="GO" id="GO:0005886">
    <property type="term" value="C:plasma membrane"/>
    <property type="evidence" value="ECO:0007669"/>
    <property type="project" value="UniProtKB-SubCell"/>
</dbReference>
<keyword evidence="6" id="KW-1003">Cell membrane</keyword>
<evidence type="ECO:0000256" key="1">
    <source>
        <dbReference type="ARBA" id="ARBA00004370"/>
    </source>
</evidence>
<feature type="transmembrane region" description="Helical" evidence="6">
    <location>
        <begin position="229"/>
        <end position="248"/>
    </location>
</feature>
<dbReference type="InterPro" id="IPR002994">
    <property type="entry name" value="Surf1/Shy1"/>
</dbReference>
<reference evidence="8 9" key="1">
    <citation type="submission" date="2020-08" db="EMBL/GenBank/DDBJ databases">
        <title>Sequencing the genomes of 1000 actinobacteria strains.</title>
        <authorList>
            <person name="Klenk H.-P."/>
        </authorList>
    </citation>
    <scope>NUCLEOTIDE SEQUENCE [LARGE SCALE GENOMIC DNA]</scope>
    <source>
        <strain evidence="8 9">DSM 44551</strain>
    </source>
</reference>
<dbReference type="PANTHER" id="PTHR23427:SF2">
    <property type="entry name" value="SURFEIT LOCUS PROTEIN 1"/>
    <property type="match status" value="1"/>
</dbReference>
<dbReference type="Proteomes" id="UP000572635">
    <property type="component" value="Unassembled WGS sequence"/>
</dbReference>
<dbReference type="AlphaFoldDB" id="A0A7W8VEJ1"/>
<comment type="similarity">
    <text evidence="2 6">Belongs to the SURF1 family.</text>
</comment>
<evidence type="ECO:0000256" key="2">
    <source>
        <dbReference type="ARBA" id="ARBA00007165"/>
    </source>
</evidence>
<sequence length="314" mass="32971">MRFRLLTPRWLGLHLVAVLAFAVCMGAGYWQFVRAQEPDRSEVATPAQELAEAAPLEQVTEPGAYMPEQDGNTAVTAEGSYADTPPLLAPGLSAGGEPGYYVIAPLLTAEDTAVVVNRGWIPRADGEDGVPDGLPEPPEGEVEVTGWLQPPQKDEEGYSPIGVPDGHIARIAPSLLVNTWPYRLYEGYIVLGEQRPADTAAEGAAVGMEPAPPPRPEEKISWNWRNVSYAAQWGVFGAAVVVFWVSLIRRELEDARAEGSGEDPAGGGPRDGGPDGDAAPPAPEGPAAEGPTGPEAGSAPDGPDTARAEAAARN</sequence>
<keyword evidence="5 6" id="KW-0472">Membrane</keyword>
<keyword evidence="9" id="KW-1185">Reference proteome</keyword>
<evidence type="ECO:0000256" key="4">
    <source>
        <dbReference type="ARBA" id="ARBA00022989"/>
    </source>
</evidence>
<feature type="region of interest" description="Disordered" evidence="7">
    <location>
        <begin position="255"/>
        <end position="314"/>
    </location>
</feature>
<accession>A0A7W8VEJ1</accession>